<dbReference type="InterPro" id="IPR006640">
    <property type="entry name" value="SprT-like_domain"/>
</dbReference>
<accession>A0A2U1ZWU0</accession>
<organism evidence="2 3">
    <name type="scientific">Serinibacter arcticus</name>
    <dbReference type="NCBI Taxonomy" id="1655435"/>
    <lineage>
        <taxon>Bacteria</taxon>
        <taxon>Bacillati</taxon>
        <taxon>Actinomycetota</taxon>
        <taxon>Actinomycetes</taxon>
        <taxon>Micrococcales</taxon>
        <taxon>Beutenbergiaceae</taxon>
        <taxon>Serinibacter</taxon>
    </lineage>
</organism>
<dbReference type="Gene3D" id="3.30.2010.10">
    <property type="entry name" value="Metalloproteases ('zincins'), catalytic domain"/>
    <property type="match status" value="1"/>
</dbReference>
<evidence type="ECO:0000259" key="1">
    <source>
        <dbReference type="SMART" id="SM00731"/>
    </source>
</evidence>
<evidence type="ECO:0000313" key="2">
    <source>
        <dbReference type="EMBL" id="PWD51382.1"/>
    </source>
</evidence>
<dbReference type="AlphaFoldDB" id="A0A2U1ZWU0"/>
<reference evidence="2 3" key="1">
    <citation type="submission" date="2018-03" db="EMBL/GenBank/DDBJ databases">
        <title>Genome assembly of novel Miniimonas species PCH200.</title>
        <authorList>
            <person name="Thakur V."/>
            <person name="Kumar V."/>
            <person name="Singh D."/>
        </authorList>
    </citation>
    <scope>NUCLEOTIDE SEQUENCE [LARGE SCALE GENOMIC DNA]</scope>
    <source>
        <strain evidence="2 3">PCH200</strain>
    </source>
</reference>
<evidence type="ECO:0000313" key="3">
    <source>
        <dbReference type="Proteomes" id="UP000245166"/>
    </source>
</evidence>
<sequence>MRTMNLFEARRLAVTLMHRYGVGSWRLEFGRAKTSSGSCRHDRRTIVLSAPLVALMDESEVTETVLHEIAHALVGPTHGHDEAWREVARKIGATGRVSLHTAAAPAHDWVGTCPQGHRAERHRRPAHPMSCGECGSGFDIGSIVTWRYKGRDVPMTPAYRAEEAALRAAAVSLPQGA</sequence>
<dbReference type="SMART" id="SM00731">
    <property type="entry name" value="SprT"/>
    <property type="match status" value="1"/>
</dbReference>
<protein>
    <submittedName>
        <fullName evidence="2">SprT domain-containing protein</fullName>
    </submittedName>
</protein>
<keyword evidence="3" id="KW-1185">Reference proteome</keyword>
<dbReference type="Pfam" id="PF10263">
    <property type="entry name" value="SprT-like"/>
    <property type="match status" value="1"/>
</dbReference>
<comment type="caution">
    <text evidence="2">The sequence shown here is derived from an EMBL/GenBank/DDBJ whole genome shotgun (WGS) entry which is preliminary data.</text>
</comment>
<dbReference type="GO" id="GO:0006950">
    <property type="term" value="P:response to stress"/>
    <property type="evidence" value="ECO:0007669"/>
    <property type="project" value="UniProtKB-ARBA"/>
</dbReference>
<feature type="domain" description="SprT-like" evidence="1">
    <location>
        <begin position="2"/>
        <end position="141"/>
    </location>
</feature>
<dbReference type="Proteomes" id="UP000245166">
    <property type="component" value="Unassembled WGS sequence"/>
</dbReference>
<gene>
    <name evidence="2" type="ORF">C8046_12640</name>
</gene>
<dbReference type="EMBL" id="PYHR01000002">
    <property type="protein sequence ID" value="PWD51382.1"/>
    <property type="molecule type" value="Genomic_DNA"/>
</dbReference>
<name>A0A2U1ZWU0_9MICO</name>
<proteinExistence type="predicted"/>